<dbReference type="OrthoDB" id="247833at2157"/>
<dbReference type="RefSeq" id="WP_139246773.1">
    <property type="nucleotide sequence ID" value="NZ_FODV01000025.1"/>
</dbReference>
<proteinExistence type="predicted"/>
<keyword evidence="2" id="KW-1133">Transmembrane helix</keyword>
<feature type="compositionally biased region" description="Basic residues" evidence="1">
    <location>
        <begin position="133"/>
        <end position="156"/>
    </location>
</feature>
<evidence type="ECO:0000313" key="4">
    <source>
        <dbReference type="Proteomes" id="UP000199126"/>
    </source>
</evidence>
<dbReference type="EMBL" id="FODV01000025">
    <property type="protein sequence ID" value="SEP24119.1"/>
    <property type="molecule type" value="Genomic_DNA"/>
</dbReference>
<keyword evidence="2" id="KW-0472">Membrane</keyword>
<reference evidence="4" key="1">
    <citation type="submission" date="2016-10" db="EMBL/GenBank/DDBJ databases">
        <authorList>
            <person name="Varghese N."/>
            <person name="Submissions S."/>
        </authorList>
    </citation>
    <scope>NUCLEOTIDE SEQUENCE [LARGE SCALE GENOMIC DNA]</scope>
    <source>
        <strain evidence="4">CGMCC 1.10121</strain>
    </source>
</reference>
<evidence type="ECO:0000313" key="3">
    <source>
        <dbReference type="EMBL" id="SEP24119.1"/>
    </source>
</evidence>
<name>A0A1H8W918_9EURY</name>
<gene>
    <name evidence="3" type="ORF">SAMN04487948_12560</name>
</gene>
<dbReference type="Proteomes" id="UP000199126">
    <property type="component" value="Unassembled WGS sequence"/>
</dbReference>
<evidence type="ECO:0000256" key="1">
    <source>
        <dbReference type="SAM" id="MobiDB-lite"/>
    </source>
</evidence>
<keyword evidence="4" id="KW-1185">Reference proteome</keyword>
<feature type="transmembrane region" description="Helical" evidence="2">
    <location>
        <begin position="61"/>
        <end position="87"/>
    </location>
</feature>
<protein>
    <submittedName>
        <fullName evidence="3">Uncharacterized protein</fullName>
    </submittedName>
</protein>
<accession>A0A1H8W918</accession>
<dbReference type="AlphaFoldDB" id="A0A1H8W918"/>
<keyword evidence="2" id="KW-0812">Transmembrane</keyword>
<organism evidence="3 4">
    <name type="scientific">Halogranum amylolyticum</name>
    <dbReference type="NCBI Taxonomy" id="660520"/>
    <lineage>
        <taxon>Archaea</taxon>
        <taxon>Methanobacteriati</taxon>
        <taxon>Methanobacteriota</taxon>
        <taxon>Stenosarchaea group</taxon>
        <taxon>Halobacteria</taxon>
        <taxon>Halobacteriales</taxon>
        <taxon>Haloferacaceae</taxon>
    </lineage>
</organism>
<evidence type="ECO:0000256" key="2">
    <source>
        <dbReference type="SAM" id="Phobius"/>
    </source>
</evidence>
<feature type="region of interest" description="Disordered" evidence="1">
    <location>
        <begin position="123"/>
        <end position="170"/>
    </location>
</feature>
<feature type="transmembrane region" description="Helical" evidence="2">
    <location>
        <begin position="93"/>
        <end position="113"/>
    </location>
</feature>
<sequence length="170" mass="19832">MPRRARREPASLSECFESRVRTYARLPWRWGRDLRRALFAHSPLHFARGDMRREYGWTRALLTAGATVAGVALLSRLLLTGLFVTLVSADVPLVVLFNLCVSLLLGRTLLGVVDTEPRTRRRVVTPRSWRMQSTRRRRGVSGGRRQRREQRRRRRQRGWESPLGSRRESE</sequence>